<dbReference type="EMBL" id="LR593886">
    <property type="protein sequence ID" value="VTR98518.1"/>
    <property type="molecule type" value="Genomic_DNA"/>
</dbReference>
<evidence type="ECO:0000313" key="2">
    <source>
        <dbReference type="EMBL" id="VTR98518.1"/>
    </source>
</evidence>
<reference evidence="2 3" key="1">
    <citation type="submission" date="2019-05" db="EMBL/GenBank/DDBJ databases">
        <authorList>
            <consortium name="Science for Life Laboratories"/>
        </authorList>
    </citation>
    <scope>NUCLEOTIDE SEQUENCE [LARGE SCALE GENOMIC DNA]</scope>
    <source>
        <strain evidence="2">Soil9</strain>
    </source>
</reference>
<name>A0A6P2DCM8_9BACT</name>
<gene>
    <name evidence="2" type="ORF">SOIL9_02480</name>
</gene>
<protein>
    <recommendedName>
        <fullName evidence="4">Tc1-like transposase DDE domain-containing protein</fullName>
    </recommendedName>
</protein>
<sequence>MVLVDNVGWHTARALVVPPNMVLHFVPPCTPELQPAEPLWPLVREAVANRSLGRIDRLRASSATAGTTSPSTPKKCGPGLGSAGLSGWNGNLSKRFGIITVPIEMLRASVISWYESSPSVCRTNVCRQFRRPQLIERMVDVFV</sequence>
<accession>A0A6P2DCM8</accession>
<dbReference type="Proteomes" id="UP000464178">
    <property type="component" value="Chromosome"/>
</dbReference>
<evidence type="ECO:0000313" key="3">
    <source>
        <dbReference type="Proteomes" id="UP000464178"/>
    </source>
</evidence>
<dbReference type="RefSeq" id="WP_162671620.1">
    <property type="nucleotide sequence ID" value="NZ_LR593886.1"/>
</dbReference>
<keyword evidence="3" id="KW-1185">Reference proteome</keyword>
<dbReference type="AlphaFoldDB" id="A0A6P2DCM8"/>
<evidence type="ECO:0008006" key="4">
    <source>
        <dbReference type="Google" id="ProtNLM"/>
    </source>
</evidence>
<feature type="compositionally biased region" description="Low complexity" evidence="1">
    <location>
        <begin position="60"/>
        <end position="73"/>
    </location>
</feature>
<organism evidence="2 3">
    <name type="scientific">Gemmata massiliana</name>
    <dbReference type="NCBI Taxonomy" id="1210884"/>
    <lineage>
        <taxon>Bacteria</taxon>
        <taxon>Pseudomonadati</taxon>
        <taxon>Planctomycetota</taxon>
        <taxon>Planctomycetia</taxon>
        <taxon>Gemmatales</taxon>
        <taxon>Gemmataceae</taxon>
        <taxon>Gemmata</taxon>
    </lineage>
</organism>
<feature type="region of interest" description="Disordered" evidence="1">
    <location>
        <begin position="59"/>
        <end position="80"/>
    </location>
</feature>
<proteinExistence type="predicted"/>
<dbReference type="KEGG" id="gms:SOIL9_02480"/>
<evidence type="ECO:0000256" key="1">
    <source>
        <dbReference type="SAM" id="MobiDB-lite"/>
    </source>
</evidence>